<evidence type="ECO:0000256" key="10">
    <source>
        <dbReference type="ARBA" id="ARBA00023159"/>
    </source>
</evidence>
<comment type="caution">
    <text evidence="16">The sequence shown here is derived from an EMBL/GenBank/DDBJ whole genome shotgun (WGS) entry which is preliminary data.</text>
</comment>
<dbReference type="InterPro" id="IPR022689">
    <property type="entry name" value="Iron_dep_repressor"/>
</dbReference>
<dbReference type="SUPFAM" id="SSF47979">
    <property type="entry name" value="Iron-dependent repressor protein, dimerization domain"/>
    <property type="match status" value="1"/>
</dbReference>
<dbReference type="PANTHER" id="PTHR33238:SF11">
    <property type="entry name" value="TRANSCRIPTIONAL REGULATOR MNTR"/>
    <property type="match status" value="1"/>
</dbReference>
<reference evidence="16" key="1">
    <citation type="journal article" date="2020" name="mSystems">
        <title>Genome- and Community-Level Interaction Insights into Carbon Utilization and Element Cycling Functions of Hydrothermarchaeota in Hydrothermal Sediment.</title>
        <authorList>
            <person name="Zhou Z."/>
            <person name="Liu Y."/>
            <person name="Xu W."/>
            <person name="Pan J."/>
            <person name="Luo Z.H."/>
            <person name="Li M."/>
        </authorList>
    </citation>
    <scope>NUCLEOTIDE SEQUENCE [LARGE SCALE GENOMIC DNA]</scope>
    <source>
        <strain evidence="16">SpSt-222</strain>
    </source>
</reference>
<protein>
    <recommendedName>
        <fullName evidence="4">Transcriptional regulator MntR</fullName>
    </recommendedName>
    <alternativeName>
        <fullName evidence="14">Manganese transport regulator</fullName>
    </alternativeName>
</protein>
<keyword evidence="10" id="KW-0010">Activator</keyword>
<dbReference type="InterPro" id="IPR007167">
    <property type="entry name" value="Fe-transptr_FeoA-like"/>
</dbReference>
<name>A0A7C1K3I0_THERO</name>
<dbReference type="InterPro" id="IPR038157">
    <property type="entry name" value="FeoA_core_dom"/>
</dbReference>
<dbReference type="InterPro" id="IPR022687">
    <property type="entry name" value="HTH_DTXR"/>
</dbReference>
<evidence type="ECO:0000256" key="14">
    <source>
        <dbReference type="ARBA" id="ARBA00032593"/>
    </source>
</evidence>
<evidence type="ECO:0000256" key="7">
    <source>
        <dbReference type="ARBA" id="ARBA00023004"/>
    </source>
</evidence>
<dbReference type="FunFam" id="1.10.60.10:FF:000004">
    <property type="entry name" value="DtxR family transcriptional regulator"/>
    <property type="match status" value="1"/>
</dbReference>
<comment type="similarity">
    <text evidence="2">Belongs to the DtxR/MntR family.</text>
</comment>
<evidence type="ECO:0000256" key="9">
    <source>
        <dbReference type="ARBA" id="ARBA00023125"/>
    </source>
</evidence>
<dbReference type="GO" id="GO:0005737">
    <property type="term" value="C:cytoplasm"/>
    <property type="evidence" value="ECO:0007669"/>
    <property type="project" value="UniProtKB-SubCell"/>
</dbReference>
<keyword evidence="6" id="KW-0678">Repressor</keyword>
<dbReference type="Gene3D" id="2.30.30.90">
    <property type="match status" value="1"/>
</dbReference>
<evidence type="ECO:0000256" key="2">
    <source>
        <dbReference type="ARBA" id="ARBA00007871"/>
    </source>
</evidence>
<evidence type="ECO:0000256" key="11">
    <source>
        <dbReference type="ARBA" id="ARBA00023163"/>
    </source>
</evidence>
<keyword evidence="5" id="KW-0963">Cytoplasm</keyword>
<evidence type="ECO:0000256" key="4">
    <source>
        <dbReference type="ARBA" id="ARBA00022386"/>
    </source>
</evidence>
<evidence type="ECO:0000256" key="6">
    <source>
        <dbReference type="ARBA" id="ARBA00022491"/>
    </source>
</evidence>
<dbReference type="SMART" id="SM00899">
    <property type="entry name" value="FeoA"/>
    <property type="match status" value="1"/>
</dbReference>
<evidence type="ECO:0000256" key="1">
    <source>
        <dbReference type="ARBA" id="ARBA00004496"/>
    </source>
</evidence>
<dbReference type="GO" id="GO:0046983">
    <property type="term" value="F:protein dimerization activity"/>
    <property type="evidence" value="ECO:0007669"/>
    <property type="project" value="InterPro"/>
</dbReference>
<dbReference type="SUPFAM" id="SSF46785">
    <property type="entry name" value="Winged helix' DNA-binding domain"/>
    <property type="match status" value="1"/>
</dbReference>
<dbReference type="PROSITE" id="PS50944">
    <property type="entry name" value="HTH_DTXR"/>
    <property type="match status" value="1"/>
</dbReference>
<comment type="subunit">
    <text evidence="3">Homodimer.</text>
</comment>
<feature type="domain" description="HTH dtxR-type" evidence="15">
    <location>
        <begin position="13"/>
        <end position="74"/>
    </location>
</feature>
<proteinExistence type="inferred from homology"/>
<dbReference type="Pfam" id="PF01325">
    <property type="entry name" value="Fe_dep_repress"/>
    <property type="match status" value="1"/>
</dbReference>
<dbReference type="GO" id="GO:0003677">
    <property type="term" value="F:DNA binding"/>
    <property type="evidence" value="ECO:0007669"/>
    <property type="project" value="UniProtKB-KW"/>
</dbReference>
<organism evidence="16">
    <name type="scientific">Thermomicrobium roseum</name>
    <dbReference type="NCBI Taxonomy" id="500"/>
    <lineage>
        <taxon>Bacteria</taxon>
        <taxon>Pseudomonadati</taxon>
        <taxon>Thermomicrobiota</taxon>
        <taxon>Thermomicrobia</taxon>
        <taxon>Thermomicrobiales</taxon>
        <taxon>Thermomicrobiaceae</taxon>
        <taxon>Thermomicrobium</taxon>
    </lineage>
</organism>
<sequence>MRQQRRSGGRSPITHAMEDYLKVIFALEREEGRVTTQAIAERLGVQSPSVTNMLKRLAALHLVEHQPYRGVRLTERGRDVALEVIRHHRLLELFLTELLGYPWDAVHEEADRLEHGLSEELESWIDARLGFPTADPHGHPIPRSDGSLPERPCVRLEDVSPGQSVEVLHVADHDRAQLRYLAELGIRPGTRVEVLERLPFEGPLRIRVGNQEHYVGTPLTRAVFVAVEEAPDPDARLERRRV</sequence>
<dbReference type="SMART" id="SM00529">
    <property type="entry name" value="HTH_DTXR"/>
    <property type="match status" value="1"/>
</dbReference>
<dbReference type="Pfam" id="PF04023">
    <property type="entry name" value="FeoA"/>
    <property type="match status" value="1"/>
</dbReference>
<keyword evidence="11" id="KW-0804">Transcription</keyword>
<keyword evidence="8" id="KW-0805">Transcription regulation</keyword>
<evidence type="ECO:0000259" key="15">
    <source>
        <dbReference type="PROSITE" id="PS50944"/>
    </source>
</evidence>
<dbReference type="InterPro" id="IPR050536">
    <property type="entry name" value="DtxR_MntR_Metal-Reg"/>
</dbReference>
<evidence type="ECO:0000256" key="3">
    <source>
        <dbReference type="ARBA" id="ARBA00011738"/>
    </source>
</evidence>
<comment type="function">
    <text evidence="13">In the presence of manganese, represses expression of mntH and mntS. Up-regulates expression of mntP.</text>
</comment>
<dbReference type="InterPro" id="IPR036390">
    <property type="entry name" value="WH_DNA-bd_sf"/>
</dbReference>
<dbReference type="AlphaFoldDB" id="A0A7C1K3I0"/>
<evidence type="ECO:0000313" key="16">
    <source>
        <dbReference type="EMBL" id="HEF65853.1"/>
    </source>
</evidence>
<dbReference type="InterPro" id="IPR036388">
    <property type="entry name" value="WH-like_DNA-bd_sf"/>
</dbReference>
<keyword evidence="12" id="KW-0464">Manganese</keyword>
<evidence type="ECO:0000256" key="8">
    <source>
        <dbReference type="ARBA" id="ARBA00023015"/>
    </source>
</evidence>
<dbReference type="InterPro" id="IPR008988">
    <property type="entry name" value="Transcriptional_repressor_C"/>
</dbReference>
<keyword evidence="7" id="KW-0408">Iron</keyword>
<dbReference type="Pfam" id="PF02742">
    <property type="entry name" value="Fe_dep_repr_C"/>
    <property type="match status" value="1"/>
</dbReference>
<dbReference type="SUPFAM" id="SSF50037">
    <property type="entry name" value="C-terminal domain of transcriptional repressors"/>
    <property type="match status" value="1"/>
</dbReference>
<dbReference type="InterPro" id="IPR036421">
    <property type="entry name" value="Fe_dep_repressor_sf"/>
</dbReference>
<dbReference type="GO" id="GO:0003700">
    <property type="term" value="F:DNA-binding transcription factor activity"/>
    <property type="evidence" value="ECO:0007669"/>
    <property type="project" value="InterPro"/>
</dbReference>
<dbReference type="Gene3D" id="1.10.60.10">
    <property type="entry name" value="Iron dependent repressor, metal binding and dimerisation domain"/>
    <property type="match status" value="1"/>
</dbReference>
<dbReference type="PANTHER" id="PTHR33238">
    <property type="entry name" value="IRON (METAL) DEPENDENT REPRESSOR, DTXR FAMILY"/>
    <property type="match status" value="1"/>
</dbReference>
<dbReference type="Gene3D" id="1.10.10.10">
    <property type="entry name" value="Winged helix-like DNA-binding domain superfamily/Winged helix DNA-binding domain"/>
    <property type="match status" value="1"/>
</dbReference>
<accession>A0A7C1K3I0</accession>
<dbReference type="InterPro" id="IPR001367">
    <property type="entry name" value="Fe_dep_repressor"/>
</dbReference>
<dbReference type="EMBL" id="DSJL01000011">
    <property type="protein sequence ID" value="HEF65853.1"/>
    <property type="molecule type" value="Genomic_DNA"/>
</dbReference>
<evidence type="ECO:0000256" key="5">
    <source>
        <dbReference type="ARBA" id="ARBA00022490"/>
    </source>
</evidence>
<evidence type="ECO:0000256" key="13">
    <source>
        <dbReference type="ARBA" id="ARBA00025185"/>
    </source>
</evidence>
<dbReference type="GO" id="GO:0046914">
    <property type="term" value="F:transition metal ion binding"/>
    <property type="evidence" value="ECO:0007669"/>
    <property type="project" value="InterPro"/>
</dbReference>
<keyword evidence="9" id="KW-0238">DNA-binding</keyword>
<evidence type="ECO:0000256" key="12">
    <source>
        <dbReference type="ARBA" id="ARBA00023211"/>
    </source>
</evidence>
<gene>
    <name evidence="16" type="ORF">ENP47_09685</name>
</gene>
<comment type="subcellular location">
    <subcellularLocation>
        <location evidence="1">Cytoplasm</location>
    </subcellularLocation>
</comment>